<organism evidence="4 5">
    <name type="scientific">Pleurodeles waltl</name>
    <name type="common">Iberian ribbed newt</name>
    <dbReference type="NCBI Taxonomy" id="8319"/>
    <lineage>
        <taxon>Eukaryota</taxon>
        <taxon>Metazoa</taxon>
        <taxon>Chordata</taxon>
        <taxon>Craniata</taxon>
        <taxon>Vertebrata</taxon>
        <taxon>Euteleostomi</taxon>
        <taxon>Amphibia</taxon>
        <taxon>Batrachia</taxon>
        <taxon>Caudata</taxon>
        <taxon>Salamandroidea</taxon>
        <taxon>Salamandridae</taxon>
        <taxon>Pleurodelinae</taxon>
        <taxon>Pleurodeles</taxon>
    </lineage>
</organism>
<dbReference type="PROSITE" id="PS50238">
    <property type="entry name" value="RHOGAP"/>
    <property type="match status" value="1"/>
</dbReference>
<dbReference type="SMART" id="SM00324">
    <property type="entry name" value="RhoGAP"/>
    <property type="match status" value="1"/>
</dbReference>
<feature type="domain" description="Rho-GAP" evidence="3">
    <location>
        <begin position="116"/>
        <end position="301"/>
    </location>
</feature>
<proteinExistence type="predicted"/>
<dbReference type="AlphaFoldDB" id="A0AAV7VTR6"/>
<dbReference type="Gene3D" id="1.10.555.10">
    <property type="entry name" value="Rho GTPase activation protein"/>
    <property type="match status" value="1"/>
</dbReference>
<gene>
    <name evidence="4" type="ORF">NDU88_007202</name>
</gene>
<comment type="caution">
    <text evidence="4">The sequence shown here is derived from an EMBL/GenBank/DDBJ whole genome shotgun (WGS) entry which is preliminary data.</text>
</comment>
<dbReference type="EMBL" id="JANPWB010000003">
    <property type="protein sequence ID" value="KAJ1203415.1"/>
    <property type="molecule type" value="Genomic_DNA"/>
</dbReference>
<dbReference type="Pfam" id="PF00620">
    <property type="entry name" value="RhoGAP"/>
    <property type="match status" value="1"/>
</dbReference>
<evidence type="ECO:0000313" key="4">
    <source>
        <dbReference type="EMBL" id="KAJ1203415.1"/>
    </source>
</evidence>
<dbReference type="PANTHER" id="PTHR46075:SF2">
    <property type="entry name" value="RHO GTPASE ACTIVATING PROTEIN AT 5A, ISOFORM A"/>
    <property type="match status" value="1"/>
</dbReference>
<evidence type="ECO:0000313" key="5">
    <source>
        <dbReference type="Proteomes" id="UP001066276"/>
    </source>
</evidence>
<dbReference type="InterPro" id="IPR051854">
    <property type="entry name" value="Rho-type_GAP"/>
</dbReference>
<keyword evidence="1" id="KW-0343">GTPase activation</keyword>
<evidence type="ECO:0000259" key="3">
    <source>
        <dbReference type="PROSITE" id="PS50238"/>
    </source>
</evidence>
<evidence type="ECO:0000256" key="1">
    <source>
        <dbReference type="ARBA" id="ARBA00022468"/>
    </source>
</evidence>
<reference evidence="4" key="1">
    <citation type="journal article" date="2022" name="bioRxiv">
        <title>Sequencing and chromosome-scale assembly of the giantPleurodeles waltlgenome.</title>
        <authorList>
            <person name="Brown T."/>
            <person name="Elewa A."/>
            <person name="Iarovenko S."/>
            <person name="Subramanian E."/>
            <person name="Araus A.J."/>
            <person name="Petzold A."/>
            <person name="Susuki M."/>
            <person name="Suzuki K.-i.T."/>
            <person name="Hayashi T."/>
            <person name="Toyoda A."/>
            <person name="Oliveira C."/>
            <person name="Osipova E."/>
            <person name="Leigh N.D."/>
            <person name="Simon A."/>
            <person name="Yun M.H."/>
        </authorList>
    </citation>
    <scope>NUCLEOTIDE SEQUENCE</scope>
    <source>
        <strain evidence="4">20211129_DDA</strain>
        <tissue evidence="4">Liver</tissue>
    </source>
</reference>
<dbReference type="GO" id="GO:0005096">
    <property type="term" value="F:GTPase activator activity"/>
    <property type="evidence" value="ECO:0007669"/>
    <property type="project" value="UniProtKB-KW"/>
</dbReference>
<dbReference type="GO" id="GO:0007165">
    <property type="term" value="P:signal transduction"/>
    <property type="evidence" value="ECO:0007669"/>
    <property type="project" value="InterPro"/>
</dbReference>
<evidence type="ECO:0000256" key="2">
    <source>
        <dbReference type="SAM" id="MobiDB-lite"/>
    </source>
</evidence>
<feature type="region of interest" description="Disordered" evidence="2">
    <location>
        <begin position="94"/>
        <end position="120"/>
    </location>
</feature>
<protein>
    <recommendedName>
        <fullName evidence="3">Rho-GAP domain-containing protein</fullName>
    </recommendedName>
</protein>
<dbReference type="InterPro" id="IPR008936">
    <property type="entry name" value="Rho_GTPase_activation_prot"/>
</dbReference>
<name>A0AAV7VTR6_PLEWA</name>
<keyword evidence="5" id="KW-1185">Reference proteome</keyword>
<accession>A0AAV7VTR6</accession>
<dbReference type="SUPFAM" id="SSF48350">
    <property type="entry name" value="GTPase activation domain, GAP"/>
    <property type="match status" value="1"/>
</dbReference>
<dbReference type="Proteomes" id="UP001066276">
    <property type="component" value="Chromosome 2_1"/>
</dbReference>
<sequence length="301" mass="32825">MGHVRRILWHLSVVGTQSGFNVLGECCLASPRPWLKAVCFSPRLRTFVGNIADREEPDVCCCCLAMPGTQAVLDHGCSQRLLCAGGGRGGALSEAWRESTAGTRPPSPRAPPERGSALPDLTEQFSPPENGPPILLKLLDAIEKKGLDNEALYRAPGGPAGSELRQALRSDFLSLDLEQFDVRAVGEAVRGYLLDMPTPVVPTLLHSEIIQTLQEFPQQEHCRKQLFLVLESTAIPLQNVLTFQRLLQHFGKICCEADKNGLTPRAVGEIFGALIFRLPRSEGGPDFSALALELLVDTRRA</sequence>
<dbReference type="PANTHER" id="PTHR46075">
    <property type="entry name" value="CHIMERIN FAMILY MEMBER"/>
    <property type="match status" value="1"/>
</dbReference>
<dbReference type="InterPro" id="IPR000198">
    <property type="entry name" value="RhoGAP_dom"/>
</dbReference>